<feature type="transmembrane region" description="Helical" evidence="2">
    <location>
        <begin position="555"/>
        <end position="578"/>
    </location>
</feature>
<evidence type="ECO:0000256" key="2">
    <source>
        <dbReference type="SAM" id="Phobius"/>
    </source>
</evidence>
<sequence length="1049" mass="121531">MFDSLFALQFLLNNVIVDWTSRMVRKEPCPSYKFSKRKRTWLILVITLSTIVLIKIIQSPSSDQLRTTDFMRQWCRIRHMRVDWEQILKPCRGNLAWGVSLPGWEVKHRTDPDVSYISMWDIRPCGEFSRFSIRTVTSSGQGKTIGGDSWRVQLKGPASVAGTVFDHMNGTYEIVFLITEPGNYQVEAVLDHSLCNGFRDPPSEWFIVGNAQGKNQQEGVLGPTKRKAERPYILKPLRSGNPIWITIRPMPPGKQPLYQVVQTAAFDLTCGIHCKFLWDGFGNWVNGRQGSVTWRPFIGGDDKDRRSSLDPSPLRRDSVLWIYGDSVSEQFFWGVRPRPLCTNVFKWCGHTYNWIYQLKGNISSAKTADDNLDFNFMRVVSELLDVISKPFFDKNSVILFNAGLHYLESTNFSNYQKTIESLIRLVQETKMVKRSDGNLLFPGEMIWRTTTALNKQKLDGKHIQARRFLTYQQRVLLFNAFATSAMCRANVPVLDVHPLTDSYPYGTGTPSRPRDAVHYEHFVFESAERLLEDYFYRTYKREGGRTLRSLPRVFILRRVFFLFWILTVILFVYLKWYFPLYLTSTVNRNSLEEFRWDWCRVRRVSINWELLRSPCEGNTKFGRSLPGWGIENRTDPRQSFIPYMDIRPAGEFSRFSIQSQTSSGQPKAIGGDDWRVLIWGPSVQAPTVIDHKNGTYEVLFLILEPGTYSGLIVLDYSLCDGMKNPPEYWFMIGNIHGNGQPHGTLMEPYVYLQTPLWEGIPLIIEVASPVGPTRYEEFLSYGFGNPPSCGEDCKFLWDGFGRWSNGTWKPQVEGLWTKHSPRNREGVLWIYGDSNAGRFYRSIRRTPLCRTVFRACSFSYNWIYPIKNATVEMQQQNFLPINVSRVLDAIAKVIHLPQMNNEKSVILLNHGLHFMTSTNFTTYREVVNGIIDLFKETRTDNKGKELKFRGKVIWKTTSAIHRERLRYPHHHKRRFLTRQRVQLYNAYSTWAMCQAGFEVLDVYPISASFPNGTDNSLDPYDAVHYKDLVIKPAEHILLEYFSPRGPTLQ</sequence>
<dbReference type="EMBL" id="RCHS01003561">
    <property type="protein sequence ID" value="RMX40891.1"/>
    <property type="molecule type" value="Genomic_DNA"/>
</dbReference>
<dbReference type="InterPro" id="IPR014756">
    <property type="entry name" value="Ig_E-set"/>
</dbReference>
<accession>A0A3M6THU0</accession>
<dbReference type="InterPro" id="IPR017868">
    <property type="entry name" value="Filamin/ABP280_repeat-like"/>
</dbReference>
<keyword evidence="4" id="KW-1185">Reference proteome</keyword>
<comment type="caution">
    <text evidence="3">The sequence shown here is derived from an EMBL/GenBank/DDBJ whole genome shotgun (WGS) entry which is preliminary data.</text>
</comment>
<feature type="repeat" description="Filamin" evidence="1">
    <location>
        <begin position="627"/>
        <end position="726"/>
    </location>
</feature>
<dbReference type="Gene3D" id="3.40.50.1110">
    <property type="entry name" value="SGNH hydrolase"/>
    <property type="match status" value="2"/>
</dbReference>
<dbReference type="PROSITE" id="PS50194">
    <property type="entry name" value="FILAMIN_REPEAT"/>
    <property type="match status" value="2"/>
</dbReference>
<dbReference type="InterPro" id="IPR036514">
    <property type="entry name" value="SGNH_hydro_sf"/>
</dbReference>
<gene>
    <name evidence="3" type="ORF">pdam_00012026</name>
</gene>
<dbReference type="PANTHER" id="PTHR16165:SF5">
    <property type="entry name" value="NXPE FAMILY MEMBER 3"/>
    <property type="match status" value="1"/>
</dbReference>
<evidence type="ECO:0000256" key="1">
    <source>
        <dbReference type="PROSITE-ProRule" id="PRU00087"/>
    </source>
</evidence>
<feature type="transmembrane region" description="Helical" evidence="2">
    <location>
        <begin position="41"/>
        <end position="57"/>
    </location>
</feature>
<reference evidence="3 4" key="1">
    <citation type="journal article" date="2018" name="Sci. Rep.">
        <title>Comparative analysis of the Pocillopora damicornis genome highlights role of immune system in coral evolution.</title>
        <authorList>
            <person name="Cunning R."/>
            <person name="Bay R.A."/>
            <person name="Gillette P."/>
            <person name="Baker A.C."/>
            <person name="Traylor-Knowles N."/>
        </authorList>
    </citation>
    <scope>NUCLEOTIDE SEQUENCE [LARGE SCALE GENOMIC DNA]</scope>
    <source>
        <strain evidence="3">RSMAS</strain>
        <tissue evidence="3">Whole animal</tissue>
    </source>
</reference>
<name>A0A3M6THU0_POCDA</name>
<dbReference type="Proteomes" id="UP000275408">
    <property type="component" value="Unassembled WGS sequence"/>
</dbReference>
<dbReference type="Gene3D" id="2.60.40.10">
    <property type="entry name" value="Immunoglobulins"/>
    <property type="match status" value="2"/>
</dbReference>
<dbReference type="InterPro" id="IPR013783">
    <property type="entry name" value="Ig-like_fold"/>
</dbReference>
<keyword evidence="2" id="KW-0472">Membrane</keyword>
<evidence type="ECO:0000313" key="3">
    <source>
        <dbReference type="EMBL" id="RMX40891.1"/>
    </source>
</evidence>
<keyword evidence="2" id="KW-1133">Transmembrane helix</keyword>
<protein>
    <submittedName>
        <fullName evidence="3">Uncharacterized protein</fullName>
    </submittedName>
</protein>
<dbReference type="AlphaFoldDB" id="A0A3M6THU0"/>
<evidence type="ECO:0000313" key="4">
    <source>
        <dbReference type="Proteomes" id="UP000275408"/>
    </source>
</evidence>
<organism evidence="3 4">
    <name type="scientific">Pocillopora damicornis</name>
    <name type="common">Cauliflower coral</name>
    <name type="synonym">Millepora damicornis</name>
    <dbReference type="NCBI Taxonomy" id="46731"/>
    <lineage>
        <taxon>Eukaryota</taxon>
        <taxon>Metazoa</taxon>
        <taxon>Cnidaria</taxon>
        <taxon>Anthozoa</taxon>
        <taxon>Hexacorallia</taxon>
        <taxon>Scleractinia</taxon>
        <taxon>Astrocoeniina</taxon>
        <taxon>Pocilloporidae</taxon>
        <taxon>Pocillopora</taxon>
    </lineage>
</organism>
<keyword evidence="2" id="KW-0812">Transmembrane</keyword>
<dbReference type="PANTHER" id="PTHR16165">
    <property type="entry name" value="NXPE FAMILY MEMBER"/>
    <property type="match status" value="1"/>
</dbReference>
<proteinExistence type="predicted"/>
<dbReference type="OrthoDB" id="5960788at2759"/>
<feature type="repeat" description="Filamin" evidence="1">
    <location>
        <begin position="126"/>
        <end position="207"/>
    </location>
</feature>
<dbReference type="SUPFAM" id="SSF81296">
    <property type="entry name" value="E set domains"/>
    <property type="match status" value="2"/>
</dbReference>